<reference evidence="3 4" key="1">
    <citation type="submission" date="2016-07" db="EMBL/GenBank/DDBJ databases">
        <title>Pervasive Adenine N6-methylation of Active Genes in Fungi.</title>
        <authorList>
            <consortium name="DOE Joint Genome Institute"/>
            <person name="Mondo S.J."/>
            <person name="Dannebaum R.O."/>
            <person name="Kuo R.C."/>
            <person name="Labutti K."/>
            <person name="Haridas S."/>
            <person name="Kuo A."/>
            <person name="Salamov A."/>
            <person name="Ahrendt S.R."/>
            <person name="Lipzen A."/>
            <person name="Sullivan W."/>
            <person name="Andreopoulos W.B."/>
            <person name="Clum A."/>
            <person name="Lindquist E."/>
            <person name="Daum C."/>
            <person name="Ramamoorthy G.K."/>
            <person name="Gryganskyi A."/>
            <person name="Culley D."/>
            <person name="Magnuson J.K."/>
            <person name="James T.Y."/>
            <person name="O'Malley M.A."/>
            <person name="Stajich J.E."/>
            <person name="Spatafora J.W."/>
            <person name="Visel A."/>
            <person name="Grigoriev I.V."/>
        </authorList>
    </citation>
    <scope>NUCLEOTIDE SEQUENCE [LARGE SCALE GENOMIC DNA]</scope>
    <source>
        <strain evidence="3 4">PL171</strain>
    </source>
</reference>
<proteinExistence type="predicted"/>
<keyword evidence="2" id="KW-0732">Signal</keyword>
<keyword evidence="4" id="KW-1185">Reference proteome</keyword>
<protein>
    <submittedName>
        <fullName evidence="3">Uncharacterized protein</fullName>
    </submittedName>
</protein>
<evidence type="ECO:0000313" key="3">
    <source>
        <dbReference type="EMBL" id="ORZ38379.1"/>
    </source>
</evidence>
<dbReference type="Proteomes" id="UP000193411">
    <property type="component" value="Unassembled WGS sequence"/>
</dbReference>
<accession>A0A1Y2HV37</accession>
<keyword evidence="1" id="KW-1133">Transmembrane helix</keyword>
<feature type="signal peptide" evidence="2">
    <location>
        <begin position="1"/>
        <end position="23"/>
    </location>
</feature>
<feature type="transmembrane region" description="Helical" evidence="1">
    <location>
        <begin position="185"/>
        <end position="206"/>
    </location>
</feature>
<organism evidence="3 4">
    <name type="scientific">Catenaria anguillulae PL171</name>
    <dbReference type="NCBI Taxonomy" id="765915"/>
    <lineage>
        <taxon>Eukaryota</taxon>
        <taxon>Fungi</taxon>
        <taxon>Fungi incertae sedis</taxon>
        <taxon>Blastocladiomycota</taxon>
        <taxon>Blastocladiomycetes</taxon>
        <taxon>Blastocladiales</taxon>
        <taxon>Catenariaceae</taxon>
        <taxon>Catenaria</taxon>
    </lineage>
</organism>
<evidence type="ECO:0000256" key="2">
    <source>
        <dbReference type="SAM" id="SignalP"/>
    </source>
</evidence>
<gene>
    <name evidence="3" type="ORF">BCR44DRAFT_31476</name>
</gene>
<evidence type="ECO:0000256" key="1">
    <source>
        <dbReference type="SAM" id="Phobius"/>
    </source>
</evidence>
<dbReference type="EMBL" id="MCFL01000009">
    <property type="protein sequence ID" value="ORZ38379.1"/>
    <property type="molecule type" value="Genomic_DNA"/>
</dbReference>
<evidence type="ECO:0000313" key="4">
    <source>
        <dbReference type="Proteomes" id="UP000193411"/>
    </source>
</evidence>
<keyword evidence="1" id="KW-0812">Transmembrane</keyword>
<dbReference type="AlphaFoldDB" id="A0A1Y2HV37"/>
<sequence length="228" mass="25333">MAHPSRAFFFTTFLHFNLLCIHSHKHHTCLFGNVNTYLAHESPCWKSTEHKTQFMKVYPHNLLQVVPPAQPSCHPHTPPNPKQNHFVLAPAARCSCRIRIWLDAAPPALLAAPPPPRRPRPLITAGDPARSRMFELPDAILPLHLVALAVTPPATISVPSLTLVASVASTLRFFVARFAQPNCTALLGIYVIHPFTCLLFALPFFFRCGGRPAQGWCRAAPRAPRPLE</sequence>
<name>A0A1Y2HV37_9FUNG</name>
<keyword evidence="1" id="KW-0472">Membrane</keyword>
<comment type="caution">
    <text evidence="3">The sequence shown here is derived from an EMBL/GenBank/DDBJ whole genome shotgun (WGS) entry which is preliminary data.</text>
</comment>
<feature type="chain" id="PRO_5012530940" evidence="2">
    <location>
        <begin position="24"/>
        <end position="228"/>
    </location>
</feature>